<evidence type="ECO:0000259" key="4">
    <source>
        <dbReference type="Pfam" id="PF25597"/>
    </source>
</evidence>
<evidence type="ECO:0000256" key="1">
    <source>
        <dbReference type="SAM" id="MobiDB-lite"/>
    </source>
</evidence>
<dbReference type="InterPro" id="IPR023214">
    <property type="entry name" value="HAD_sf"/>
</dbReference>
<dbReference type="InterPro" id="IPR029472">
    <property type="entry name" value="Copia-like_N"/>
</dbReference>
<dbReference type="EMBL" id="SSTE01021801">
    <property type="protein sequence ID" value="KAA0032308.1"/>
    <property type="molecule type" value="Genomic_DNA"/>
</dbReference>
<reference evidence="5 6" key="1">
    <citation type="submission" date="2019-08" db="EMBL/GenBank/DDBJ databases">
        <title>Draft genome sequences of two oriental melons (Cucumis melo L. var makuwa).</title>
        <authorList>
            <person name="Kwon S.-Y."/>
        </authorList>
    </citation>
    <scope>NUCLEOTIDE SEQUENCE [LARGE SCALE GENOMIC DNA]</scope>
    <source>
        <strain evidence="6">cv. SW 3</strain>
        <tissue evidence="5">Leaf</tissue>
    </source>
</reference>
<feature type="transmembrane region" description="Helical" evidence="2">
    <location>
        <begin position="372"/>
        <end position="389"/>
    </location>
</feature>
<dbReference type="NCBIfam" id="TIGR01549">
    <property type="entry name" value="HAD-SF-IA-v1"/>
    <property type="match status" value="1"/>
</dbReference>
<dbReference type="PANTHER" id="PTHR46649">
    <property type="match status" value="1"/>
</dbReference>
<accession>A0A5A7SP05</accession>
<feature type="region of interest" description="Disordered" evidence="1">
    <location>
        <begin position="293"/>
        <end position="318"/>
    </location>
</feature>
<organism evidence="5 6">
    <name type="scientific">Cucumis melo var. makuwa</name>
    <name type="common">Oriental melon</name>
    <dbReference type="NCBI Taxonomy" id="1194695"/>
    <lineage>
        <taxon>Eukaryota</taxon>
        <taxon>Viridiplantae</taxon>
        <taxon>Streptophyta</taxon>
        <taxon>Embryophyta</taxon>
        <taxon>Tracheophyta</taxon>
        <taxon>Spermatophyta</taxon>
        <taxon>Magnoliopsida</taxon>
        <taxon>eudicotyledons</taxon>
        <taxon>Gunneridae</taxon>
        <taxon>Pentapetalae</taxon>
        <taxon>rosids</taxon>
        <taxon>fabids</taxon>
        <taxon>Cucurbitales</taxon>
        <taxon>Cucurbitaceae</taxon>
        <taxon>Benincaseae</taxon>
        <taxon>Cucumis</taxon>
    </lineage>
</organism>
<dbReference type="InterPro" id="IPR006439">
    <property type="entry name" value="HAD-SF_hydro_IA"/>
</dbReference>
<dbReference type="GO" id="GO:0016787">
    <property type="term" value="F:hydrolase activity"/>
    <property type="evidence" value="ECO:0007669"/>
    <property type="project" value="UniProtKB-KW"/>
</dbReference>
<dbReference type="SUPFAM" id="SSF53098">
    <property type="entry name" value="Ribonuclease H-like"/>
    <property type="match status" value="1"/>
</dbReference>
<dbReference type="InterPro" id="IPR036412">
    <property type="entry name" value="HAD-like_sf"/>
</dbReference>
<evidence type="ECO:0000313" key="5">
    <source>
        <dbReference type="EMBL" id="KAA0032308.1"/>
    </source>
</evidence>
<feature type="transmembrane region" description="Helical" evidence="2">
    <location>
        <begin position="493"/>
        <end position="512"/>
    </location>
</feature>
<dbReference type="PRINTS" id="PR00413">
    <property type="entry name" value="HADHALOGNASE"/>
</dbReference>
<dbReference type="SUPFAM" id="SSF56784">
    <property type="entry name" value="HAD-like"/>
    <property type="match status" value="1"/>
</dbReference>
<dbReference type="InterPro" id="IPR057670">
    <property type="entry name" value="SH3_retrovirus"/>
</dbReference>
<evidence type="ECO:0000259" key="3">
    <source>
        <dbReference type="Pfam" id="PF14244"/>
    </source>
</evidence>
<dbReference type="Pfam" id="PF25597">
    <property type="entry name" value="SH3_retrovirus"/>
    <property type="match status" value="1"/>
</dbReference>
<evidence type="ECO:0000256" key="2">
    <source>
        <dbReference type="SAM" id="Phobius"/>
    </source>
</evidence>
<gene>
    <name evidence="5" type="ORF">E6C27_scaffold219G001610</name>
</gene>
<dbReference type="AlphaFoldDB" id="A0A5A7SP05"/>
<evidence type="ECO:0000313" key="6">
    <source>
        <dbReference type="Proteomes" id="UP000321393"/>
    </source>
</evidence>
<dbReference type="Pfam" id="PF00702">
    <property type="entry name" value="Hydrolase"/>
    <property type="match status" value="1"/>
</dbReference>
<name>A0A5A7SP05_CUCMM</name>
<keyword evidence="2" id="KW-1133">Transmembrane helix</keyword>
<dbReference type="Gene3D" id="3.40.50.1000">
    <property type="entry name" value="HAD superfamily/HAD-like"/>
    <property type="match status" value="1"/>
</dbReference>
<proteinExistence type="predicted"/>
<feature type="domain" description="Retrotransposon Copia-like N-terminal" evidence="3">
    <location>
        <begin position="100"/>
        <end position="130"/>
    </location>
</feature>
<feature type="domain" description="Retroviral polymerase SH3-like" evidence="4">
    <location>
        <begin position="517"/>
        <end position="562"/>
    </location>
</feature>
<keyword evidence="2" id="KW-0812">Transmembrane</keyword>
<keyword evidence="2" id="KW-0472">Membrane</keyword>
<dbReference type="Pfam" id="PF14244">
    <property type="entry name" value="Retrotran_gag_3"/>
    <property type="match status" value="1"/>
</dbReference>
<dbReference type="PANTHER" id="PTHR46649:SF5">
    <property type="entry name" value="F14L17.7 PROTEIN"/>
    <property type="match status" value="1"/>
</dbReference>
<dbReference type="Proteomes" id="UP000321393">
    <property type="component" value="Unassembled WGS sequence"/>
</dbReference>
<dbReference type="CDD" id="cd16415">
    <property type="entry name" value="HAD_dREG-2_like"/>
    <property type="match status" value="1"/>
</dbReference>
<protein>
    <submittedName>
        <fullName evidence="5">Haloacid dehalogenase-like hydrolase domain-containing protein 3</fullName>
    </submittedName>
</protein>
<sequence>MVSEKDSDQTLDNTTCDGNQTEETAVAFFVVCAARSDPRTTAGGLCIDPSFLDATGRSSGATLVIVASAVKSVYLATIDISYHPDVRNPQIHSTFEVGEKLYGNNYFSWSQSVKIVLKGRRKFGFLIGEIPSLGDLQEQYWKGENSILQSTLISSIKPQIGKLILKQVDECKQGTIDVASFFNKLSLIWQEMDLRRELVWKSFSAVRGRILGQRLIPFLMEVCFEIRLKEDRTNAMSIWATPTIDFVAFSARSSTSSSDKHNGKLVPVYEHCKKQWHTKEQCWKLHGRPLGGNKHLPNDRQNTGRAYVNESAGPSQPPYPHYDSLAPVVGNGKISPYAGLSLHKDLNNLSSQKMIDTVWHSMGFYLLRTSPLLVAFLGLVLYLPILLLLNKIITTSSGKWWFETFIDDHTRLTWVFLLSKKSKVTSIFRDFYNTIEMQFNTKIAILRSDNAFYLYGDAALTAAHLINQMSYLILHLQTPLECFKESYPFTRLILMFLFECLSAPLMFITMTLTHLRLPPRAQACVFVGYPLHHRGYKCFHPSSCKYFVSMEVTFLENHPFFSSSLLHGEIRILTIWSYLRIKFLEKPIIGGILERKLGLLLISRLQSKILNLYEIKYYANGEAWHLPDGAYATLGVLKDAGVRLAVVSNFDTRLRKLLKDLSVLDMFDAVIISAEVGYEKPDGKIFEAALDQLEVRSDNAVHVGDDQKADKEGANAVGIDCWLWGSDVMTFEDIQNQILVRASGF</sequence>
<keyword evidence="5" id="KW-0378">Hydrolase</keyword>
<comment type="caution">
    <text evidence="5">The sequence shown here is derived from an EMBL/GenBank/DDBJ whole genome shotgun (WGS) entry which is preliminary data.</text>
</comment>
<dbReference type="STRING" id="1194695.A0A5A7SP05"/>
<dbReference type="OrthoDB" id="1694274at2759"/>
<dbReference type="InterPro" id="IPR012337">
    <property type="entry name" value="RNaseH-like_sf"/>
</dbReference>